<dbReference type="EMBL" id="JAGGKP010000002">
    <property type="protein sequence ID" value="MBP1936825.1"/>
    <property type="molecule type" value="Genomic_DNA"/>
</dbReference>
<dbReference type="InterPro" id="IPR036271">
    <property type="entry name" value="Tet_transcr_reg_TetR-rel_C_sf"/>
</dbReference>
<dbReference type="SUPFAM" id="SSF46689">
    <property type="entry name" value="Homeodomain-like"/>
    <property type="match status" value="1"/>
</dbReference>
<dbReference type="PROSITE" id="PS50977">
    <property type="entry name" value="HTH_TETR_2"/>
    <property type="match status" value="1"/>
</dbReference>
<evidence type="ECO:0000313" key="5">
    <source>
        <dbReference type="Proteomes" id="UP001519273"/>
    </source>
</evidence>
<dbReference type="PANTHER" id="PTHR30328">
    <property type="entry name" value="TRANSCRIPTIONAL REPRESSOR"/>
    <property type="match status" value="1"/>
</dbReference>
<dbReference type="Proteomes" id="UP001519273">
    <property type="component" value="Unassembled WGS sequence"/>
</dbReference>
<reference evidence="4 5" key="1">
    <citation type="submission" date="2021-03" db="EMBL/GenBank/DDBJ databases">
        <title>Genomic Encyclopedia of Type Strains, Phase IV (KMG-IV): sequencing the most valuable type-strain genomes for metagenomic binning, comparative biology and taxonomic classification.</title>
        <authorList>
            <person name="Goeker M."/>
        </authorList>
    </citation>
    <scope>NUCLEOTIDE SEQUENCE [LARGE SCALE GENOMIC DNA]</scope>
    <source>
        <strain evidence="4 5">DSM 23491</strain>
    </source>
</reference>
<dbReference type="Gene3D" id="1.10.357.10">
    <property type="entry name" value="Tetracycline Repressor, domain 2"/>
    <property type="match status" value="1"/>
</dbReference>
<dbReference type="InterPro" id="IPR041474">
    <property type="entry name" value="NicS_C"/>
</dbReference>
<protein>
    <submittedName>
        <fullName evidence="4">AcrR family transcriptional regulator</fullName>
    </submittedName>
</protein>
<proteinExistence type="predicted"/>
<evidence type="ECO:0000313" key="4">
    <source>
        <dbReference type="EMBL" id="MBP1936825.1"/>
    </source>
</evidence>
<organism evidence="4 5">
    <name type="scientific">Paenibacillus sediminis</name>
    <dbReference type="NCBI Taxonomy" id="664909"/>
    <lineage>
        <taxon>Bacteria</taxon>
        <taxon>Bacillati</taxon>
        <taxon>Bacillota</taxon>
        <taxon>Bacilli</taxon>
        <taxon>Bacillales</taxon>
        <taxon>Paenibacillaceae</taxon>
        <taxon>Paenibacillus</taxon>
    </lineage>
</organism>
<keyword evidence="5" id="KW-1185">Reference proteome</keyword>
<name>A0ABS4H2S1_9BACL</name>
<dbReference type="PANTHER" id="PTHR30328:SF54">
    <property type="entry name" value="HTH-TYPE TRANSCRIPTIONAL REPRESSOR SCO4008"/>
    <property type="match status" value="1"/>
</dbReference>
<gene>
    <name evidence="4" type="ORF">J2Z20_001706</name>
</gene>
<evidence type="ECO:0000256" key="1">
    <source>
        <dbReference type="ARBA" id="ARBA00023125"/>
    </source>
</evidence>
<evidence type="ECO:0000259" key="3">
    <source>
        <dbReference type="PROSITE" id="PS50977"/>
    </source>
</evidence>
<dbReference type="InterPro" id="IPR050109">
    <property type="entry name" value="HTH-type_TetR-like_transc_reg"/>
</dbReference>
<sequence length="198" mass="23062">MPTEESDIKYRILFAAKKLFAKQGFDATTVRQICEEAGANVALVSYHFGGKNNVFSAIFEMFFPGILMSEWDKYRNKPVEGIRELLKNVIYFRMSDPEMVAIFQREISSSSPRVETIQRYLHPIWRMLRSFLEEGRNQGLFRFNSLDNTLLFILGTVVFYRNNSFLDPLLSDPFPSFDQLYEDTCQFIFGGLGYTHQN</sequence>
<dbReference type="PROSITE" id="PS01081">
    <property type="entry name" value="HTH_TETR_1"/>
    <property type="match status" value="1"/>
</dbReference>
<comment type="caution">
    <text evidence="4">The sequence shown here is derived from an EMBL/GenBank/DDBJ whole genome shotgun (WGS) entry which is preliminary data.</text>
</comment>
<dbReference type="Pfam" id="PF17938">
    <property type="entry name" value="TetR_C_29"/>
    <property type="match status" value="1"/>
</dbReference>
<dbReference type="Pfam" id="PF00440">
    <property type="entry name" value="TetR_N"/>
    <property type="match status" value="1"/>
</dbReference>
<dbReference type="InterPro" id="IPR001647">
    <property type="entry name" value="HTH_TetR"/>
</dbReference>
<accession>A0ABS4H2S1</accession>
<feature type="DNA-binding region" description="H-T-H motif" evidence="2">
    <location>
        <begin position="29"/>
        <end position="48"/>
    </location>
</feature>
<dbReference type="InterPro" id="IPR023772">
    <property type="entry name" value="DNA-bd_HTH_TetR-type_CS"/>
</dbReference>
<dbReference type="SUPFAM" id="SSF48498">
    <property type="entry name" value="Tetracyclin repressor-like, C-terminal domain"/>
    <property type="match status" value="1"/>
</dbReference>
<dbReference type="InterPro" id="IPR009057">
    <property type="entry name" value="Homeodomain-like_sf"/>
</dbReference>
<dbReference type="Gene3D" id="1.10.10.60">
    <property type="entry name" value="Homeodomain-like"/>
    <property type="match status" value="1"/>
</dbReference>
<feature type="domain" description="HTH tetR-type" evidence="3">
    <location>
        <begin position="6"/>
        <end position="66"/>
    </location>
</feature>
<dbReference type="RefSeq" id="WP_209848046.1">
    <property type="nucleotide sequence ID" value="NZ_CBCRVE010000003.1"/>
</dbReference>
<evidence type="ECO:0000256" key="2">
    <source>
        <dbReference type="PROSITE-ProRule" id="PRU00335"/>
    </source>
</evidence>
<dbReference type="PRINTS" id="PR00455">
    <property type="entry name" value="HTHTETR"/>
</dbReference>
<keyword evidence="1 2" id="KW-0238">DNA-binding</keyword>